<dbReference type="AlphaFoldDB" id="A0ABD5S4F5"/>
<organism evidence="3 4">
    <name type="scientific">Halobium palmae</name>
    <dbReference type="NCBI Taxonomy" id="1776492"/>
    <lineage>
        <taxon>Archaea</taxon>
        <taxon>Methanobacteriati</taxon>
        <taxon>Methanobacteriota</taxon>
        <taxon>Stenosarchaea group</taxon>
        <taxon>Halobacteria</taxon>
        <taxon>Halobacteriales</taxon>
        <taxon>Haloferacaceae</taxon>
        <taxon>Halobium</taxon>
    </lineage>
</organism>
<feature type="transmembrane region" description="Helical" evidence="1">
    <location>
        <begin position="43"/>
        <end position="66"/>
    </location>
</feature>
<keyword evidence="1" id="KW-1133">Transmembrane helix</keyword>
<feature type="transmembrane region" description="Helical" evidence="1">
    <location>
        <begin position="12"/>
        <end position="31"/>
    </location>
</feature>
<dbReference type="InterPro" id="IPR000326">
    <property type="entry name" value="PAP2/HPO"/>
</dbReference>
<dbReference type="Gene3D" id="1.20.144.10">
    <property type="entry name" value="Phosphatidic acid phosphatase type 2/haloperoxidase"/>
    <property type="match status" value="1"/>
</dbReference>
<feature type="non-terminal residue" evidence="3">
    <location>
        <position position="188"/>
    </location>
</feature>
<reference evidence="3 4" key="1">
    <citation type="journal article" date="2019" name="Int. J. Syst. Evol. Microbiol.">
        <title>The Global Catalogue of Microorganisms (GCM) 10K type strain sequencing project: providing services to taxonomists for standard genome sequencing and annotation.</title>
        <authorList>
            <consortium name="The Broad Institute Genomics Platform"/>
            <consortium name="The Broad Institute Genome Sequencing Center for Infectious Disease"/>
            <person name="Wu L."/>
            <person name="Ma J."/>
        </authorList>
    </citation>
    <scope>NUCLEOTIDE SEQUENCE [LARGE SCALE GENOMIC DNA]</scope>
    <source>
        <strain evidence="3 4">NBRC 111368</strain>
    </source>
</reference>
<keyword evidence="1" id="KW-0472">Membrane</keyword>
<name>A0ABD5S4F5_9EURY</name>
<evidence type="ECO:0000256" key="1">
    <source>
        <dbReference type="SAM" id="Phobius"/>
    </source>
</evidence>
<gene>
    <name evidence="3" type="ORF">ACFQE1_19555</name>
</gene>
<accession>A0ABD5S4F5</accession>
<feature type="domain" description="Phosphatidic acid phosphatase type 2/haloperoxidase" evidence="2">
    <location>
        <begin position="131"/>
        <end position="187"/>
    </location>
</feature>
<sequence>MSLLETAMQIYAYLFHPAVALGLGALLAIHWEWARRPLDRSALYRRWGTFLGAGALSLLPSAAYMLVTGSGPVETMQGNGAQVDTLVAGGILAASGVTWALWRRFDWGDVTPHLMATYAVVSIPYVALSPFWNVSGHVLLSFTPALFLTLLDRRFWPALLVAAVMGPNRLVLGAHQPAQVVGAYVVGL</sequence>
<proteinExistence type="predicted"/>
<dbReference type="Pfam" id="PF01569">
    <property type="entry name" value="PAP2"/>
    <property type="match status" value="1"/>
</dbReference>
<feature type="transmembrane region" description="Helical" evidence="1">
    <location>
        <begin position="114"/>
        <end position="135"/>
    </location>
</feature>
<dbReference type="Proteomes" id="UP001596328">
    <property type="component" value="Unassembled WGS sequence"/>
</dbReference>
<feature type="transmembrane region" description="Helical" evidence="1">
    <location>
        <begin position="86"/>
        <end position="102"/>
    </location>
</feature>
<keyword evidence="1" id="KW-0812">Transmembrane</keyword>
<evidence type="ECO:0000259" key="2">
    <source>
        <dbReference type="Pfam" id="PF01569"/>
    </source>
</evidence>
<protein>
    <submittedName>
        <fullName evidence="3">Phosphatase PAP2 family protein</fullName>
    </submittedName>
</protein>
<evidence type="ECO:0000313" key="3">
    <source>
        <dbReference type="EMBL" id="MFC6726519.1"/>
    </source>
</evidence>
<comment type="caution">
    <text evidence="3">The sequence shown here is derived from an EMBL/GenBank/DDBJ whole genome shotgun (WGS) entry which is preliminary data.</text>
</comment>
<evidence type="ECO:0000313" key="4">
    <source>
        <dbReference type="Proteomes" id="UP001596328"/>
    </source>
</evidence>
<keyword evidence="4" id="KW-1185">Reference proteome</keyword>
<feature type="transmembrane region" description="Helical" evidence="1">
    <location>
        <begin position="155"/>
        <end position="172"/>
    </location>
</feature>
<dbReference type="EMBL" id="JBHSWU010001178">
    <property type="protein sequence ID" value="MFC6726519.1"/>
    <property type="molecule type" value="Genomic_DNA"/>
</dbReference>